<protein>
    <submittedName>
        <fullName evidence="2">Uncharacterized protein</fullName>
    </submittedName>
</protein>
<evidence type="ECO:0000256" key="1">
    <source>
        <dbReference type="SAM" id="Phobius"/>
    </source>
</evidence>
<dbReference type="EMBL" id="AP029612">
    <property type="protein sequence ID" value="BFG71692.1"/>
    <property type="molecule type" value="Genomic_DNA"/>
</dbReference>
<name>A0AAT9GM71_9BACT</name>
<feature type="transmembrane region" description="Helical" evidence="1">
    <location>
        <begin position="12"/>
        <end position="29"/>
    </location>
</feature>
<gene>
    <name evidence="2" type="ORF">KACHI17_25730</name>
</gene>
<keyword evidence="1" id="KW-0472">Membrane</keyword>
<evidence type="ECO:0000313" key="2">
    <source>
        <dbReference type="EMBL" id="BFG71692.1"/>
    </source>
</evidence>
<keyword evidence="1" id="KW-0812">Transmembrane</keyword>
<reference evidence="2" key="1">
    <citation type="submission" date="2024-02" db="EMBL/GenBank/DDBJ databases">
        <title>Sediminibacterium planktonica sp. nov. and Sediminibacterium longus sp. nov., isolated from surface lake and river water.</title>
        <authorList>
            <person name="Watanabe K."/>
            <person name="Takemine S."/>
            <person name="Ishii Y."/>
            <person name="Ogata Y."/>
            <person name="Shindo C."/>
            <person name="Suda W."/>
        </authorList>
    </citation>
    <scope>NUCLEOTIDE SEQUENCE</scope>
    <source>
        <strain evidence="2">KACHI17</strain>
    </source>
</reference>
<organism evidence="2">
    <name type="scientific">Sediminibacterium sp. KACHI17</name>
    <dbReference type="NCBI Taxonomy" id="1751071"/>
    <lineage>
        <taxon>Bacteria</taxon>
        <taxon>Pseudomonadati</taxon>
        <taxon>Bacteroidota</taxon>
        <taxon>Chitinophagia</taxon>
        <taxon>Chitinophagales</taxon>
        <taxon>Chitinophagaceae</taxon>
        <taxon>Sediminibacterium</taxon>
    </lineage>
</organism>
<feature type="transmembrane region" description="Helical" evidence="1">
    <location>
        <begin position="142"/>
        <end position="161"/>
    </location>
</feature>
<sequence length="178" mass="21767">MTGRFWKRHFTLWILFIFILFIVVFSRVYSKQLQRQEQRPYLAGIISETRFAEYKLPRGKRRRMIPHRDFFFQLKDQPNRLLRLNELRASEWNEFEEEIKHKHAMRLQYDDVILDGERQFITVINAENEHWQLKNFAAKRKFSMWVTIISGLGFVWLLLLLRKDYKTIKAYVGTESVH</sequence>
<keyword evidence="1" id="KW-1133">Transmembrane helix</keyword>
<dbReference type="AlphaFoldDB" id="A0AAT9GM71"/>
<proteinExistence type="predicted"/>
<accession>A0AAT9GM71</accession>